<dbReference type="PANTHER" id="PTHR12775">
    <property type="entry name" value="PROTEIN C20ORF43 HOMOLOG"/>
    <property type="match status" value="1"/>
</dbReference>
<dbReference type="Proteomes" id="UP000190274">
    <property type="component" value="Chromosome D"/>
</dbReference>
<dbReference type="InterPro" id="IPR006735">
    <property type="entry name" value="Rtf2"/>
</dbReference>
<evidence type="ECO:0000313" key="2">
    <source>
        <dbReference type="EMBL" id="SCU86170.1"/>
    </source>
</evidence>
<feature type="compositionally biased region" description="Basic residues" evidence="1">
    <location>
        <begin position="191"/>
        <end position="201"/>
    </location>
</feature>
<name>A0A1G4J8C7_9SACH</name>
<reference evidence="2 3" key="1">
    <citation type="submission" date="2016-03" db="EMBL/GenBank/DDBJ databases">
        <authorList>
            <person name="Devillers H."/>
        </authorList>
    </citation>
    <scope>NUCLEOTIDE SEQUENCE [LARGE SCALE GENOMIC DNA]</scope>
    <source>
        <strain evidence="2">CBS 10888</strain>
    </source>
</reference>
<dbReference type="EMBL" id="LT598454">
    <property type="protein sequence ID" value="SCU86170.1"/>
    <property type="molecule type" value="Genomic_DNA"/>
</dbReference>
<sequence length="215" mass="24094">MGNDGGSISRVKALQIAKADSHDKLQNSESQRFDTASKWSVCRLTSLPLQLPLVSDYQGNIFNKESVLEWLLTPDREDYTADQIRLFAHIKSLKDVVELHNMIPEAPDGGKAALRCDVGDEIWGKSSGSFAYVTDCGHVLPLRMLRQDCPVCNVKCSDSNIIVLNPKPDQLSTLESRMRELRQKGLTHSGKPLKTKKRRAKKGENEVHIVKRRAT</sequence>
<accession>A0A1G4J8C7</accession>
<proteinExistence type="predicted"/>
<dbReference type="STRING" id="1266660.A0A1G4J8C7"/>
<evidence type="ECO:0000313" key="3">
    <source>
        <dbReference type="Proteomes" id="UP000190274"/>
    </source>
</evidence>
<dbReference type="GO" id="GO:0005634">
    <property type="term" value="C:nucleus"/>
    <property type="evidence" value="ECO:0007669"/>
    <property type="project" value="EnsemblFungi"/>
</dbReference>
<dbReference type="PANTHER" id="PTHR12775:SF0">
    <property type="entry name" value="REPLICATION TERMINATION FACTOR 2"/>
    <property type="match status" value="1"/>
</dbReference>
<dbReference type="Pfam" id="PF04641">
    <property type="entry name" value="Rtf2"/>
    <property type="match status" value="1"/>
</dbReference>
<evidence type="ECO:0000256" key="1">
    <source>
        <dbReference type="SAM" id="MobiDB-lite"/>
    </source>
</evidence>
<gene>
    <name evidence="2" type="ORF">LADA_0D12750G</name>
</gene>
<dbReference type="AlphaFoldDB" id="A0A1G4J8C7"/>
<dbReference type="GO" id="GO:0006274">
    <property type="term" value="P:DNA replication termination"/>
    <property type="evidence" value="ECO:0007669"/>
    <property type="project" value="TreeGrafter"/>
</dbReference>
<keyword evidence="3" id="KW-1185">Reference proteome</keyword>
<dbReference type="OrthoDB" id="247013at2759"/>
<organism evidence="2 3">
    <name type="scientific">Lachancea dasiensis</name>
    <dbReference type="NCBI Taxonomy" id="1072105"/>
    <lineage>
        <taxon>Eukaryota</taxon>
        <taxon>Fungi</taxon>
        <taxon>Dikarya</taxon>
        <taxon>Ascomycota</taxon>
        <taxon>Saccharomycotina</taxon>
        <taxon>Saccharomycetes</taxon>
        <taxon>Saccharomycetales</taxon>
        <taxon>Saccharomycetaceae</taxon>
        <taxon>Lachancea</taxon>
    </lineage>
</organism>
<feature type="region of interest" description="Disordered" evidence="1">
    <location>
        <begin position="183"/>
        <end position="215"/>
    </location>
</feature>
<protein>
    <submittedName>
        <fullName evidence="2">LADA_0D12750g1_1</fullName>
    </submittedName>
</protein>